<proteinExistence type="predicted"/>
<organism evidence="2 3">
    <name type="scientific">Stichopus japonicus</name>
    <name type="common">Sea cucumber</name>
    <dbReference type="NCBI Taxonomy" id="307972"/>
    <lineage>
        <taxon>Eukaryota</taxon>
        <taxon>Metazoa</taxon>
        <taxon>Echinodermata</taxon>
        <taxon>Eleutherozoa</taxon>
        <taxon>Echinozoa</taxon>
        <taxon>Holothuroidea</taxon>
        <taxon>Aspidochirotacea</taxon>
        <taxon>Aspidochirotida</taxon>
        <taxon>Stichopodidae</taxon>
        <taxon>Apostichopus</taxon>
    </lineage>
</organism>
<gene>
    <name evidence="2" type="ORF">BSL78_18397</name>
</gene>
<dbReference type="PANTHER" id="PTHR35665">
    <property type="entry name" value="PROTEIN LKAAEAR1"/>
    <property type="match status" value="1"/>
</dbReference>
<keyword evidence="3" id="KW-1185">Reference proteome</keyword>
<comment type="caution">
    <text evidence="2">The sequence shown here is derived from an EMBL/GenBank/DDBJ whole genome shotgun (WGS) entry which is preliminary data.</text>
</comment>
<reference evidence="2 3" key="1">
    <citation type="journal article" date="2017" name="PLoS Biol.">
        <title>The sea cucumber genome provides insights into morphological evolution and visceral regeneration.</title>
        <authorList>
            <person name="Zhang X."/>
            <person name="Sun L."/>
            <person name="Yuan J."/>
            <person name="Sun Y."/>
            <person name="Gao Y."/>
            <person name="Zhang L."/>
            <person name="Li S."/>
            <person name="Dai H."/>
            <person name="Hamel J.F."/>
            <person name="Liu C."/>
            <person name="Yu Y."/>
            <person name="Liu S."/>
            <person name="Lin W."/>
            <person name="Guo K."/>
            <person name="Jin S."/>
            <person name="Xu P."/>
            <person name="Storey K.B."/>
            <person name="Huan P."/>
            <person name="Zhang T."/>
            <person name="Zhou Y."/>
            <person name="Zhang J."/>
            <person name="Lin C."/>
            <person name="Li X."/>
            <person name="Xing L."/>
            <person name="Huo D."/>
            <person name="Sun M."/>
            <person name="Wang L."/>
            <person name="Mercier A."/>
            <person name="Li F."/>
            <person name="Yang H."/>
            <person name="Xiang J."/>
        </authorList>
    </citation>
    <scope>NUCLEOTIDE SEQUENCE [LARGE SCALE GENOMIC DNA]</scope>
    <source>
        <strain evidence="2">Shaxun</strain>
        <tissue evidence="2">Muscle</tissue>
    </source>
</reference>
<dbReference type="Pfam" id="PF15478">
    <property type="entry name" value="LKAAEAR"/>
    <property type="match status" value="1"/>
</dbReference>
<feature type="region of interest" description="Disordered" evidence="1">
    <location>
        <begin position="1"/>
        <end position="86"/>
    </location>
</feature>
<dbReference type="PANTHER" id="PTHR35665:SF1">
    <property type="entry name" value="PROTEIN LKAAEAR1"/>
    <property type="match status" value="1"/>
</dbReference>
<dbReference type="EMBL" id="MRZV01000758">
    <property type="protein sequence ID" value="PIK44725.1"/>
    <property type="molecule type" value="Genomic_DNA"/>
</dbReference>
<evidence type="ECO:0000256" key="1">
    <source>
        <dbReference type="SAM" id="MobiDB-lite"/>
    </source>
</evidence>
<protein>
    <submittedName>
        <fullName evidence="2">Uncharacterized protein</fullName>
    </submittedName>
</protein>
<dbReference type="OrthoDB" id="10045727at2759"/>
<accession>A0A2G8K9T4</accession>
<feature type="compositionally biased region" description="Polar residues" evidence="1">
    <location>
        <begin position="26"/>
        <end position="37"/>
    </location>
</feature>
<dbReference type="InterPro" id="IPR029152">
    <property type="entry name" value="LKAAEAR1"/>
</dbReference>
<name>A0A2G8K9T4_STIJA</name>
<dbReference type="Proteomes" id="UP000230750">
    <property type="component" value="Unassembled WGS sequence"/>
</dbReference>
<evidence type="ECO:0000313" key="3">
    <source>
        <dbReference type="Proteomes" id="UP000230750"/>
    </source>
</evidence>
<dbReference type="AlphaFoldDB" id="A0A2G8K9T4"/>
<feature type="compositionally biased region" description="Basic and acidic residues" evidence="1">
    <location>
        <begin position="59"/>
        <end position="84"/>
    </location>
</feature>
<evidence type="ECO:0000313" key="2">
    <source>
        <dbReference type="EMBL" id="PIK44725.1"/>
    </source>
</evidence>
<sequence>MADKNDDAGSNEGRFKPQNRKKLTQREFNNLAPSQKSKYLAYEEPPKSAALAMANSKKRVQEKMKADQERKKKETSVDEEKEKYSQLIGQLKAAEARNRLRIMRLHYQNNRAEEIRHLISCQPTAIKAVRLQAMVPPVPEKGSPADSLDKLERSRIESILEDENGLTINRDLS</sequence>